<feature type="signal peptide" evidence="1">
    <location>
        <begin position="1"/>
        <end position="21"/>
    </location>
</feature>
<dbReference type="EMBL" id="GIIL01006793">
    <property type="protein sequence ID" value="NOV50519.1"/>
    <property type="molecule type" value="Transcribed_RNA"/>
</dbReference>
<dbReference type="AlphaFoldDB" id="A0A6M2DW09"/>
<proteinExistence type="predicted"/>
<evidence type="ECO:0000256" key="1">
    <source>
        <dbReference type="SAM" id="SignalP"/>
    </source>
</evidence>
<protein>
    <submittedName>
        <fullName evidence="2">Putative secreted protein</fullName>
    </submittedName>
</protein>
<name>A0A6M2DW09_XENCH</name>
<keyword evidence="1" id="KW-0732">Signal</keyword>
<evidence type="ECO:0000313" key="2">
    <source>
        <dbReference type="EMBL" id="NOV50519.1"/>
    </source>
</evidence>
<feature type="chain" id="PRO_5026666850" evidence="1">
    <location>
        <begin position="22"/>
        <end position="72"/>
    </location>
</feature>
<accession>A0A6M2DW09</accession>
<reference evidence="2" key="1">
    <citation type="submission" date="2020-03" db="EMBL/GenBank/DDBJ databases">
        <title>Transcriptomic Profiling of the Digestive Tract of the Rat Flea, Xenopsylla cheopis, Following Blood Feeding and Infection with Yersinia pestis.</title>
        <authorList>
            <person name="Bland D.M."/>
            <person name="Martens C.A."/>
            <person name="Virtaneva K."/>
            <person name="Kanakabandi K."/>
            <person name="Long D."/>
            <person name="Rosenke R."/>
            <person name="Saturday G.A."/>
            <person name="Hoyt F.H."/>
            <person name="Bruno D.P."/>
            <person name="Ribeiro J.M.C."/>
            <person name="Hinnebusch J."/>
        </authorList>
    </citation>
    <scope>NUCLEOTIDE SEQUENCE</scope>
</reference>
<sequence>MKNVMLLMLLAIVHLAPSAICVIEGTIIRNLQEITKILISCGIISNVLLTTDISGKPQTMIKKMKKIIKLLS</sequence>
<organism evidence="2">
    <name type="scientific">Xenopsylla cheopis</name>
    <name type="common">Oriental rat flea</name>
    <name type="synonym">Pulex cheopis</name>
    <dbReference type="NCBI Taxonomy" id="163159"/>
    <lineage>
        <taxon>Eukaryota</taxon>
        <taxon>Metazoa</taxon>
        <taxon>Ecdysozoa</taxon>
        <taxon>Arthropoda</taxon>
        <taxon>Hexapoda</taxon>
        <taxon>Insecta</taxon>
        <taxon>Pterygota</taxon>
        <taxon>Neoptera</taxon>
        <taxon>Endopterygota</taxon>
        <taxon>Siphonaptera</taxon>
        <taxon>Pulicidae</taxon>
        <taxon>Xenopsyllinae</taxon>
        <taxon>Xenopsylla</taxon>
    </lineage>
</organism>